<dbReference type="SUPFAM" id="SSF52799">
    <property type="entry name" value="(Phosphotyrosine protein) phosphatases II"/>
    <property type="match status" value="1"/>
</dbReference>
<dbReference type="Pfam" id="PF18117">
    <property type="entry name" value="EDS1_EP"/>
    <property type="match status" value="1"/>
</dbReference>
<keyword evidence="15" id="KW-0418">Kinase</keyword>
<evidence type="ECO:0000256" key="1">
    <source>
        <dbReference type="ARBA" id="ARBA00004123"/>
    </source>
</evidence>
<evidence type="ECO:0000256" key="10">
    <source>
        <dbReference type="ARBA" id="ARBA00022528"/>
    </source>
</evidence>
<feature type="transmembrane region" description="Helical" evidence="31">
    <location>
        <begin position="1866"/>
        <end position="1890"/>
    </location>
</feature>
<feature type="compositionally biased region" description="Basic and acidic residues" evidence="30">
    <location>
        <begin position="433"/>
        <end position="442"/>
    </location>
</feature>
<evidence type="ECO:0000256" key="19">
    <source>
        <dbReference type="ARBA" id="ARBA00022857"/>
    </source>
</evidence>
<dbReference type="EMBL" id="JAQQAF010000008">
    <property type="protein sequence ID" value="KAJ8464340.1"/>
    <property type="molecule type" value="Genomic_DNA"/>
</dbReference>
<dbReference type="SUPFAM" id="SSF53474">
    <property type="entry name" value="alpha/beta-Hydrolases"/>
    <property type="match status" value="1"/>
</dbReference>
<evidence type="ECO:0000256" key="21">
    <source>
        <dbReference type="ARBA" id="ARBA00022946"/>
    </source>
</evidence>
<evidence type="ECO:0000256" key="26">
    <source>
        <dbReference type="ARBA" id="ARBA00023242"/>
    </source>
</evidence>
<evidence type="ECO:0000256" key="28">
    <source>
        <dbReference type="ARBA" id="ARBA00053646"/>
    </source>
</evidence>
<evidence type="ECO:0000256" key="7">
    <source>
        <dbReference type="ARBA" id="ARBA00022448"/>
    </source>
</evidence>
<keyword evidence="26" id="KW-0539">Nucleus</keyword>
<keyword evidence="14" id="KW-0547">Nucleotide-binding</keyword>
<comment type="similarity">
    <text evidence="29">Belongs to the amino acid/polyamine transporter 2 family. Amino acid/auxin permease (AAAP) (TC 2.A.18.2) subfamily.</text>
</comment>
<dbReference type="GO" id="GO:0006741">
    <property type="term" value="P:NADP+ biosynthetic process"/>
    <property type="evidence" value="ECO:0007669"/>
    <property type="project" value="InterPro"/>
</dbReference>
<evidence type="ECO:0000313" key="37">
    <source>
        <dbReference type="Proteomes" id="UP001222027"/>
    </source>
</evidence>
<keyword evidence="22" id="KW-0029">Amino-acid transport</keyword>
<keyword evidence="20" id="KW-0112">Calmodulin-binding</keyword>
<dbReference type="GO" id="GO:0006629">
    <property type="term" value="P:lipid metabolic process"/>
    <property type="evidence" value="ECO:0007669"/>
    <property type="project" value="InterPro"/>
</dbReference>
<dbReference type="Pfam" id="PF01490">
    <property type="entry name" value="Aa_trans"/>
    <property type="match status" value="1"/>
</dbReference>
<dbReference type="InterPro" id="IPR029058">
    <property type="entry name" value="AB_hydrolase_fold"/>
</dbReference>
<protein>
    <recommendedName>
        <fullName evidence="6">NAD(+) kinase</fullName>
        <ecNumber evidence="6">2.7.1.23</ecNumber>
    </recommendedName>
</protein>
<dbReference type="InterPro" id="IPR017437">
    <property type="entry name" value="ATP-NAD_kinase_PpnK-typ_C"/>
</dbReference>
<keyword evidence="12" id="KW-0808">Transferase</keyword>
<evidence type="ECO:0000256" key="25">
    <source>
        <dbReference type="ARBA" id="ARBA00023136"/>
    </source>
</evidence>
<feature type="transmembrane region" description="Helical" evidence="31">
    <location>
        <begin position="2120"/>
        <end position="2145"/>
    </location>
</feature>
<keyword evidence="24" id="KW-0520">NAD</keyword>
<dbReference type="Proteomes" id="UP001222027">
    <property type="component" value="Unassembled WGS sequence"/>
</dbReference>
<evidence type="ECO:0000256" key="24">
    <source>
        <dbReference type="ARBA" id="ARBA00023027"/>
    </source>
</evidence>
<dbReference type="InterPro" id="IPR002504">
    <property type="entry name" value="NADK"/>
</dbReference>
<keyword evidence="13 31" id="KW-0812">Transmembrane</keyword>
<evidence type="ECO:0000256" key="15">
    <source>
        <dbReference type="ARBA" id="ARBA00022777"/>
    </source>
</evidence>
<feature type="region of interest" description="Disordered" evidence="30">
    <location>
        <begin position="418"/>
        <end position="475"/>
    </location>
</feature>
<dbReference type="Pfam" id="PF22741">
    <property type="entry name" value="PTP-NADK"/>
    <property type="match status" value="1"/>
</dbReference>
<evidence type="ECO:0000259" key="32">
    <source>
        <dbReference type="Pfam" id="PF01490"/>
    </source>
</evidence>
<feature type="domain" description="EDS1 EP" evidence="34">
    <location>
        <begin position="1408"/>
        <end position="1618"/>
    </location>
</feature>
<dbReference type="FunFam" id="3.40.50.10330:FF:000019">
    <property type="entry name" value="NAD kinase 2, chloroplastic"/>
    <property type="match status" value="1"/>
</dbReference>
<comment type="subcellular location">
    <subcellularLocation>
        <location evidence="3">Cell membrane</location>
    </subcellularLocation>
    <subcellularLocation>
        <location evidence="4">Cytoplasm</location>
    </subcellularLocation>
    <subcellularLocation>
        <location evidence="1">Nucleus</location>
    </subcellularLocation>
    <subcellularLocation>
        <location evidence="2">Plastid</location>
        <location evidence="2">Chloroplast</location>
    </subcellularLocation>
</comment>
<organism evidence="36 37">
    <name type="scientific">Ensete ventricosum</name>
    <name type="common">Abyssinian banana</name>
    <name type="synonym">Musa ensete</name>
    <dbReference type="NCBI Taxonomy" id="4639"/>
    <lineage>
        <taxon>Eukaryota</taxon>
        <taxon>Viridiplantae</taxon>
        <taxon>Streptophyta</taxon>
        <taxon>Embryophyta</taxon>
        <taxon>Tracheophyta</taxon>
        <taxon>Spermatophyta</taxon>
        <taxon>Magnoliopsida</taxon>
        <taxon>Liliopsida</taxon>
        <taxon>Zingiberales</taxon>
        <taxon>Musaceae</taxon>
        <taxon>Ensete</taxon>
    </lineage>
</organism>
<dbReference type="Gene3D" id="3.40.50.1820">
    <property type="entry name" value="alpha/beta hydrolase"/>
    <property type="match status" value="1"/>
</dbReference>
<keyword evidence="37" id="KW-1185">Reference proteome</keyword>
<dbReference type="GO" id="GO:0005634">
    <property type="term" value="C:nucleus"/>
    <property type="evidence" value="ECO:0007669"/>
    <property type="project" value="UniProtKB-SubCell"/>
</dbReference>
<dbReference type="FunFam" id="2.60.200.30:FF:000004">
    <property type="entry name" value="NAD kinase 2, chloroplastic"/>
    <property type="match status" value="1"/>
</dbReference>
<evidence type="ECO:0000256" key="29">
    <source>
        <dbReference type="ARBA" id="ARBA00061463"/>
    </source>
</evidence>
<evidence type="ECO:0000256" key="18">
    <source>
        <dbReference type="ARBA" id="ARBA00022847"/>
    </source>
</evidence>
<feature type="transmembrane region" description="Helical" evidence="31">
    <location>
        <begin position="1844"/>
        <end position="1860"/>
    </location>
</feature>
<dbReference type="HAMAP" id="MF_00361">
    <property type="entry name" value="NAD_kinase"/>
    <property type="match status" value="1"/>
</dbReference>
<feature type="transmembrane region" description="Helical" evidence="31">
    <location>
        <begin position="1741"/>
        <end position="1760"/>
    </location>
</feature>
<keyword evidence="18" id="KW-0769">Symport</keyword>
<dbReference type="GO" id="GO:0005886">
    <property type="term" value="C:plasma membrane"/>
    <property type="evidence" value="ECO:0007669"/>
    <property type="project" value="UniProtKB-SubCell"/>
</dbReference>
<comment type="catalytic activity">
    <reaction evidence="27">
        <text>NAD(+) + ATP = ADP + NADP(+) + H(+)</text>
        <dbReference type="Rhea" id="RHEA:18629"/>
        <dbReference type="ChEBI" id="CHEBI:15378"/>
        <dbReference type="ChEBI" id="CHEBI:30616"/>
        <dbReference type="ChEBI" id="CHEBI:57540"/>
        <dbReference type="ChEBI" id="CHEBI:58349"/>
        <dbReference type="ChEBI" id="CHEBI:456216"/>
        <dbReference type="EC" id="2.7.1.23"/>
    </reaction>
</comment>
<evidence type="ECO:0000256" key="2">
    <source>
        <dbReference type="ARBA" id="ARBA00004229"/>
    </source>
</evidence>
<comment type="caution">
    <text evidence="36">The sequence shown here is derived from an EMBL/GenBank/DDBJ whole genome shotgun (WGS) entry which is preliminary data.</text>
</comment>
<dbReference type="Pfam" id="PF01764">
    <property type="entry name" value="Lipase_3"/>
    <property type="match status" value="1"/>
</dbReference>
<dbReference type="InterPro" id="IPR055214">
    <property type="entry name" value="PTP-NADK"/>
</dbReference>
<feature type="region of interest" description="Disordered" evidence="30">
    <location>
        <begin position="535"/>
        <end position="559"/>
    </location>
</feature>
<feature type="transmembrane region" description="Helical" evidence="31">
    <location>
        <begin position="1959"/>
        <end position="1978"/>
    </location>
</feature>
<accession>A0AAV8PQT0</accession>
<keyword evidence="7" id="KW-0813">Transport</keyword>
<evidence type="ECO:0000256" key="5">
    <source>
        <dbReference type="ARBA" id="ARBA00010995"/>
    </source>
</evidence>
<evidence type="ECO:0000313" key="36">
    <source>
        <dbReference type="EMBL" id="KAJ8464340.1"/>
    </source>
</evidence>
<dbReference type="InterPro" id="IPR017438">
    <property type="entry name" value="ATP-NAD_kinase_N"/>
</dbReference>
<dbReference type="PANTHER" id="PTHR47413:SF2">
    <property type="entry name" value="LIPASE-LIKE PAD4"/>
    <property type="match status" value="1"/>
</dbReference>
<feature type="compositionally biased region" description="Polar residues" evidence="30">
    <location>
        <begin position="422"/>
        <end position="432"/>
    </location>
</feature>
<comment type="function">
    <text evidence="28">Involved in chlorophyll synthesis and chloroplast protection against oxidative damage.</text>
</comment>
<reference evidence="36 37" key="1">
    <citation type="submission" date="2022-12" db="EMBL/GenBank/DDBJ databases">
        <title>Chromosome-scale assembly of the Ensete ventricosum genome.</title>
        <authorList>
            <person name="Dussert Y."/>
            <person name="Stocks J."/>
            <person name="Wendawek A."/>
            <person name="Woldeyes F."/>
            <person name="Nichols R.A."/>
            <person name="Borrell J.S."/>
        </authorList>
    </citation>
    <scope>NUCLEOTIDE SEQUENCE [LARGE SCALE GENOMIC DNA]</scope>
    <source>
        <strain evidence="37">cv. Maze</strain>
        <tissue evidence="36">Seeds</tissue>
    </source>
</reference>
<dbReference type="InterPro" id="IPR041266">
    <property type="entry name" value="EDS1_EP"/>
</dbReference>
<gene>
    <name evidence="36" type="ORF">OPV22_026892</name>
</gene>
<evidence type="ECO:0000256" key="22">
    <source>
        <dbReference type="ARBA" id="ARBA00022970"/>
    </source>
</evidence>
<evidence type="ECO:0000256" key="16">
    <source>
        <dbReference type="ARBA" id="ARBA00022821"/>
    </source>
</evidence>
<dbReference type="GO" id="GO:0006952">
    <property type="term" value="P:defense response"/>
    <property type="evidence" value="ECO:0007669"/>
    <property type="project" value="UniProtKB-KW"/>
</dbReference>
<proteinExistence type="inferred from homology"/>
<dbReference type="GO" id="GO:0006865">
    <property type="term" value="P:amino acid transport"/>
    <property type="evidence" value="ECO:0007669"/>
    <property type="project" value="UniProtKB-KW"/>
</dbReference>
<evidence type="ECO:0000256" key="3">
    <source>
        <dbReference type="ARBA" id="ARBA00004236"/>
    </source>
</evidence>
<name>A0AAV8PQT0_ENSVE</name>
<keyword evidence="8" id="KW-1003">Cell membrane</keyword>
<keyword evidence="10" id="KW-0150">Chloroplast</keyword>
<evidence type="ECO:0000256" key="31">
    <source>
        <dbReference type="SAM" id="Phobius"/>
    </source>
</evidence>
<keyword evidence="25 31" id="KW-0472">Membrane</keyword>
<dbReference type="Gene3D" id="3.90.190.10">
    <property type="entry name" value="Protein tyrosine phosphatase superfamily"/>
    <property type="match status" value="1"/>
</dbReference>
<dbReference type="Gene3D" id="2.60.200.30">
    <property type="entry name" value="Probable inorganic polyphosphate/atp-NAD kinase, domain 2"/>
    <property type="match status" value="1"/>
</dbReference>
<dbReference type="SUPFAM" id="SSF111331">
    <property type="entry name" value="NAD kinase/diacylglycerol kinase-like"/>
    <property type="match status" value="1"/>
</dbReference>
<dbReference type="FunFam" id="1.20.1740.10:FF:000055">
    <property type="entry name" value="Amino acid permease 6"/>
    <property type="match status" value="1"/>
</dbReference>
<dbReference type="InterPro" id="IPR002921">
    <property type="entry name" value="Fungal_lipase-type"/>
</dbReference>
<feature type="domain" description="DSP-PTPase phosphatase fused to NAD+ Kinase" evidence="35">
    <location>
        <begin position="240"/>
        <end position="385"/>
    </location>
</feature>
<keyword evidence="19" id="KW-0521">NADP</keyword>
<dbReference type="InterPro" id="IPR016064">
    <property type="entry name" value="NAD/diacylglycerol_kinase_sf"/>
</dbReference>
<keyword evidence="11" id="KW-0934">Plastid</keyword>
<evidence type="ECO:0000256" key="9">
    <source>
        <dbReference type="ARBA" id="ARBA00022490"/>
    </source>
</evidence>
<dbReference type="InterPro" id="IPR013057">
    <property type="entry name" value="AA_transpt_TM"/>
</dbReference>
<dbReference type="Pfam" id="PF01513">
    <property type="entry name" value="NAD_kinase"/>
    <property type="match status" value="1"/>
</dbReference>
<comment type="similarity">
    <text evidence="5">Belongs to the NAD kinase family.</text>
</comment>
<dbReference type="GO" id="GO:0003951">
    <property type="term" value="F:NAD+ kinase activity"/>
    <property type="evidence" value="ECO:0007669"/>
    <property type="project" value="UniProtKB-EC"/>
</dbReference>
<evidence type="ECO:0000256" key="30">
    <source>
        <dbReference type="SAM" id="MobiDB-lite"/>
    </source>
</evidence>
<keyword evidence="9" id="KW-0963">Cytoplasm</keyword>
<dbReference type="GO" id="GO:0005516">
    <property type="term" value="F:calmodulin binding"/>
    <property type="evidence" value="ECO:0007669"/>
    <property type="project" value="UniProtKB-KW"/>
</dbReference>
<feature type="transmembrane region" description="Helical" evidence="31">
    <location>
        <begin position="2062"/>
        <end position="2082"/>
    </location>
</feature>
<dbReference type="PANTHER" id="PTHR47413">
    <property type="entry name" value="LIPASE-LIKE PAD4"/>
    <property type="match status" value="1"/>
</dbReference>
<keyword evidence="23 31" id="KW-1133">Transmembrane helix</keyword>
<feature type="transmembrane region" description="Helical" evidence="31">
    <location>
        <begin position="1800"/>
        <end position="1824"/>
    </location>
</feature>
<keyword evidence="16" id="KW-0611">Plant defense</keyword>
<feature type="domain" description="Amino acid transporter transmembrane" evidence="32">
    <location>
        <begin position="1711"/>
        <end position="2145"/>
    </location>
</feature>
<dbReference type="GO" id="GO:0009507">
    <property type="term" value="C:chloroplast"/>
    <property type="evidence" value="ECO:0007669"/>
    <property type="project" value="UniProtKB-SubCell"/>
</dbReference>
<sequence>MIAACGGGGALKPFLASGEKSGGRGGHLGVSSVKGRWWRKGRLDEAPPRCAVTARARLSNFFSSPFGLDSQTSQTQDISQLLWVGPVPGDIAEVEAYCRIFRAAEQLHSAIMNTLCNPETGECAVPYDIPSEDVPLLEDKVVAILGCMLALLNRGREDVLSGRASFVNSFQASDVNSLDGKLPPLAVFRGEMKRCSESLQVALANYLAISDGHSTDIWRRLQRLKNACYDAGFSRSDGYPCPTIFANWCPVYISTIKEDYVPEDSEVAFWRGGQVTDEGLAWLLEKGFKTIVDLREEAVKDEYYLTAIKKSLSQGKIELVNLPVEVGTSPSMEQVEQFAMLVGDPNRRPIYLHSREGVGRTSAMVSRWRQYVTRSSVQPISTHQLNLNGKPWKHATEEGSQKLQNSISSEYKEEISLEDDVISQSFSDTSPSETEHENEKMNSKLALVDSSLPEHENDDTDAGPSSNFSTGSDPLKSQFPTCNIFSRKEVTEYFRSRETSPRTYVIKFQKRSEPLSITGESDKLLGQSNGTLMESKLSQQTQSKKSKEKPSDGYLNLGVNPSSFTNGKLSKNVNTATFDVNVNGYHKLGDNNTTEPSVNNLSTNFSGQAFSITSGEGKKKIAKSSMELESDTLALVGGDMCASTTGVVRIQSRRKAEMFLVRTDGFSCTREKVTESSLAFTHPSTQQQMLMWKSPPKTVLLLKKLGKELMEEAKGVASFLYYQERMNVLVEPDVHDIFARIPGFGFIQTFYNQNSSDLHERVDFVVCLGGDGVILHASNLFRGAVPPVVSFNLGSLGFLTSHSFEEYRQDLRAVIHGNNTLGVYITLRMRLRCELFRNGKAVPGKVFDVLNEVVVDRGSNPYLCKVECYEHNHLITKVQGDGVIVATPTGSTAYSTAAGGSMVHPNVPCMLFTPICPHSLSFRPVILPDSAQLEMKIPEDARSNAWVSFDGKRRQQLSKGDSIRIAMSQHPLPTVNKSDQTGDWFRSLISDPRQSPGMGIDGRREEEHCMFETSHVLGAFLASSPLLAQAWSHCTHVNASNSSFVVEHHDDTVYVAFSGTQTSALSSSMAGSLGGELFGPVPISTGGGQELFAPLVGGKGDDAQPVLVQAAALHLFLSLYNSSEFQLLVSETTGRSVVVTGHSMGGCVASLVALNFLCSSSGSSSPSPASLLCITFGSPLLGDHALSQAVLRERWSGRFCHVVAQHDIMPRLLLCPVNSMPPRLVTSVYDLMQSWHLAVRYPGFSRPSFRLSDDQRTELHQFIGMHVAAAEQQQISPYRPFGNHALCSAEGAACIDDPLIVVKLLRLTFMADPASSSIEEQHISYGDLVAEISQNVLSKKRIHIEEEPTRASGYSAGVSMALEASGIRIQDMGAAEARECLETRMWRRPNMNCANLAIKLAKVTPCRAQIEWYKTLCDDDMGYYDCFKHRKAAKRDAKVNMNRIKLGHFWDGLLTKLQDNELPHDFHKRSKWVNAAQFYKLLVEPLDIAEYYRCKLHETRGHYVPHGRERRYEVFDRWWNEGEEEEVREAATWKKRRSKFAGLTQDSCFWAKVEEARECVKRARAEKNPAKLVQLWDSINGFESFANRLIERKEVSVDVMAPRSSYSLWVEEKLQQKEEKQHRKDSLRQNATGVSFTAEKIAPLLSLSTSLKDLIFCLCSLFLDTRWGENGNAKHYQQPAVVPVNVSIELGHAHRLEDAFESYDDDGRLKRTGTVWTASAHIVTAVIGSGVLSLAWAIAQLGWVAGPVVMLLFSLVTYYTSTLLADCYRSGDPISGKRNYKYTDAVHAYLGGLKVKLCGFIQYANLFGVAVGYTIAASISMMAIRRSNCFHERGHDNPCHTSSYPYMIMFGVAEMFLSQIPDFDQIWWLSIVAAVMSFTYSSIGLALGIVQVIGNKGFKGSLTGISIGVVSPTQKVWRSLQAFGDIAFAYSFSLVLIEIQDTVKAPPPSEAKVMKKASLVSIGVTTLFYMLCGCMGYAAFGDEAPGNLLTGFGFYNPYWLLDVANAAIVVHLVGAYQVFCQPLFAFIEKWALKTWPDSAFITKEVAVPLPSTKRYRLSLFRLVWRSAFVVLTTVISMLLPFFNDVVGLLGALGFWPLTVYFPVEMYIVQKRIPRWSTRWVCLQILSLACLVITVAAAIGSVAGVVTDLEAYRPFKSSY</sequence>
<evidence type="ECO:0000256" key="13">
    <source>
        <dbReference type="ARBA" id="ARBA00022692"/>
    </source>
</evidence>
<evidence type="ECO:0000256" key="8">
    <source>
        <dbReference type="ARBA" id="ARBA00022475"/>
    </source>
</evidence>
<dbReference type="InterPro" id="IPR029021">
    <property type="entry name" value="Prot-tyrosine_phosphatase-like"/>
</dbReference>
<feature type="transmembrane region" description="Helical" evidence="31">
    <location>
        <begin position="1715"/>
        <end position="1734"/>
    </location>
</feature>
<evidence type="ECO:0000256" key="11">
    <source>
        <dbReference type="ARBA" id="ARBA00022640"/>
    </source>
</evidence>
<evidence type="ECO:0000256" key="27">
    <source>
        <dbReference type="ARBA" id="ARBA00047925"/>
    </source>
</evidence>
<evidence type="ECO:0000256" key="6">
    <source>
        <dbReference type="ARBA" id="ARBA00012120"/>
    </source>
</evidence>
<feature type="compositionally biased region" description="Polar residues" evidence="30">
    <location>
        <begin position="463"/>
        <end position="472"/>
    </location>
</feature>
<evidence type="ECO:0000256" key="4">
    <source>
        <dbReference type="ARBA" id="ARBA00004496"/>
    </source>
</evidence>
<dbReference type="Pfam" id="PF20143">
    <property type="entry name" value="NAD_kinase_C"/>
    <property type="match status" value="1"/>
</dbReference>
<feature type="domain" description="Fungal lipase-type" evidence="33">
    <location>
        <begin position="1111"/>
        <end position="1215"/>
    </location>
</feature>
<feature type="transmembrane region" description="Helical" evidence="31">
    <location>
        <begin position="1998"/>
        <end position="2019"/>
    </location>
</feature>
<keyword evidence="17" id="KW-0067">ATP-binding</keyword>
<evidence type="ECO:0000256" key="12">
    <source>
        <dbReference type="ARBA" id="ARBA00022679"/>
    </source>
</evidence>
<evidence type="ECO:0000259" key="33">
    <source>
        <dbReference type="Pfam" id="PF01764"/>
    </source>
</evidence>
<dbReference type="EC" id="2.7.1.23" evidence="6"/>
<dbReference type="GO" id="GO:0019674">
    <property type="term" value="P:NAD+ metabolic process"/>
    <property type="evidence" value="ECO:0007669"/>
    <property type="project" value="InterPro"/>
</dbReference>
<dbReference type="GO" id="GO:0015293">
    <property type="term" value="F:symporter activity"/>
    <property type="evidence" value="ECO:0007669"/>
    <property type="project" value="UniProtKB-KW"/>
</dbReference>
<evidence type="ECO:0000259" key="35">
    <source>
        <dbReference type="Pfam" id="PF22741"/>
    </source>
</evidence>
<evidence type="ECO:0000256" key="23">
    <source>
        <dbReference type="ARBA" id="ARBA00022989"/>
    </source>
</evidence>
<feature type="transmembrane region" description="Helical" evidence="31">
    <location>
        <begin position="2088"/>
        <end position="2108"/>
    </location>
</feature>
<dbReference type="GO" id="GO:0005524">
    <property type="term" value="F:ATP binding"/>
    <property type="evidence" value="ECO:0007669"/>
    <property type="project" value="UniProtKB-KW"/>
</dbReference>
<evidence type="ECO:0000256" key="20">
    <source>
        <dbReference type="ARBA" id="ARBA00022860"/>
    </source>
</evidence>
<evidence type="ECO:0000256" key="17">
    <source>
        <dbReference type="ARBA" id="ARBA00022840"/>
    </source>
</evidence>
<keyword evidence="21" id="KW-0809">Transit peptide</keyword>
<dbReference type="Gene3D" id="3.40.50.10330">
    <property type="entry name" value="Probable inorganic polyphosphate/atp-NAD kinase, domain 1"/>
    <property type="match status" value="1"/>
</dbReference>
<evidence type="ECO:0000259" key="34">
    <source>
        <dbReference type="Pfam" id="PF18117"/>
    </source>
</evidence>
<evidence type="ECO:0000256" key="14">
    <source>
        <dbReference type="ARBA" id="ARBA00022741"/>
    </source>
</evidence>